<organism evidence="10 11">
    <name type="scientific">Priestia iocasae</name>
    <dbReference type="NCBI Taxonomy" id="2291674"/>
    <lineage>
        <taxon>Bacteria</taxon>
        <taxon>Bacillati</taxon>
        <taxon>Bacillota</taxon>
        <taxon>Bacilli</taxon>
        <taxon>Bacillales</taxon>
        <taxon>Bacillaceae</taxon>
        <taxon>Priestia</taxon>
    </lineage>
</organism>
<comment type="caution">
    <text evidence="10">The sequence shown here is derived from an EMBL/GenBank/DDBJ whole genome shotgun (WGS) entry which is preliminary data.</text>
</comment>
<name>A0ABS2QRG1_9BACI</name>
<feature type="transmembrane region" description="Helical" evidence="8">
    <location>
        <begin position="146"/>
        <end position="162"/>
    </location>
</feature>
<evidence type="ECO:0000256" key="8">
    <source>
        <dbReference type="SAM" id="Phobius"/>
    </source>
</evidence>
<evidence type="ECO:0000256" key="3">
    <source>
        <dbReference type="ARBA" id="ARBA00022692"/>
    </source>
</evidence>
<accession>A0ABS2QRG1</accession>
<protein>
    <submittedName>
        <fullName evidence="10">Voltage-gated potassium channel</fullName>
    </submittedName>
</protein>
<keyword evidence="2" id="KW-0813">Transport</keyword>
<dbReference type="PANTHER" id="PTHR11537">
    <property type="entry name" value="VOLTAGE-GATED POTASSIUM CHANNEL"/>
    <property type="match status" value="1"/>
</dbReference>
<dbReference type="PANTHER" id="PTHR11537:SF254">
    <property type="entry name" value="POTASSIUM VOLTAGE-GATED CHANNEL PROTEIN SHAB"/>
    <property type="match status" value="1"/>
</dbReference>
<evidence type="ECO:0000256" key="2">
    <source>
        <dbReference type="ARBA" id="ARBA00022448"/>
    </source>
</evidence>
<gene>
    <name evidence="10" type="ORF">JOC83_000855</name>
</gene>
<feature type="transmembrane region" description="Helical" evidence="8">
    <location>
        <begin position="35"/>
        <end position="56"/>
    </location>
</feature>
<dbReference type="Pfam" id="PF07885">
    <property type="entry name" value="Ion_trans_2"/>
    <property type="match status" value="1"/>
</dbReference>
<dbReference type="Proteomes" id="UP000809829">
    <property type="component" value="Unassembled WGS sequence"/>
</dbReference>
<keyword evidence="11" id="KW-1185">Reference proteome</keyword>
<dbReference type="SUPFAM" id="SSF81324">
    <property type="entry name" value="Voltage-gated potassium channels"/>
    <property type="match status" value="1"/>
</dbReference>
<feature type="transmembrane region" description="Helical" evidence="8">
    <location>
        <begin position="9"/>
        <end position="29"/>
    </location>
</feature>
<dbReference type="Gene3D" id="1.10.287.70">
    <property type="match status" value="1"/>
</dbReference>
<reference evidence="10 11" key="1">
    <citation type="submission" date="2021-01" db="EMBL/GenBank/DDBJ databases">
        <title>Genomic Encyclopedia of Type Strains, Phase IV (KMG-IV): sequencing the most valuable type-strain genomes for metagenomic binning, comparative biology and taxonomic classification.</title>
        <authorList>
            <person name="Goeker M."/>
        </authorList>
    </citation>
    <scope>NUCLEOTIDE SEQUENCE [LARGE SCALE GENOMIC DNA]</scope>
    <source>
        <strain evidence="10 11">DSM 104297</strain>
    </source>
</reference>
<feature type="transmembrane region" description="Helical" evidence="8">
    <location>
        <begin position="118"/>
        <end position="134"/>
    </location>
</feature>
<dbReference type="InterPro" id="IPR027359">
    <property type="entry name" value="Volt_channel_dom_sf"/>
</dbReference>
<evidence type="ECO:0000256" key="7">
    <source>
        <dbReference type="ARBA" id="ARBA00023303"/>
    </source>
</evidence>
<dbReference type="InterPro" id="IPR028325">
    <property type="entry name" value="VG_K_chnl"/>
</dbReference>
<evidence type="ECO:0000313" key="11">
    <source>
        <dbReference type="Proteomes" id="UP000809829"/>
    </source>
</evidence>
<dbReference type="EMBL" id="JAFBFC010000001">
    <property type="protein sequence ID" value="MBM7702029.1"/>
    <property type="molecule type" value="Genomic_DNA"/>
</dbReference>
<comment type="subcellular location">
    <subcellularLocation>
        <location evidence="1">Membrane</location>
        <topology evidence="1">Multi-pass membrane protein</topology>
    </subcellularLocation>
</comment>
<keyword evidence="4 8" id="KW-1133">Transmembrane helix</keyword>
<sequence>MKIEGIKKFVFIYEFILFVLALISFVLTWSEEGRYHLLDTFVWITFVIDISVRFFSAPRKWEYIKRNPLDIIAVIPLDNVFQLSRVVRLIRALRLLIIIRRYALPVAQALNKYGLSKALSAVTILIFLTSIPIVHFEPSITNYSDAIWWSIVTATTVGYGDISPETLVGRFIAILLMLFGIGLIGMITGSITSYFLSEENNPDETTSYLTSQIKRIDELNKEEIDILIAILNEKKKKKELDH</sequence>
<dbReference type="InterPro" id="IPR013099">
    <property type="entry name" value="K_chnl_dom"/>
</dbReference>
<proteinExistence type="predicted"/>
<feature type="transmembrane region" description="Helical" evidence="8">
    <location>
        <begin position="174"/>
        <end position="196"/>
    </location>
</feature>
<evidence type="ECO:0000256" key="6">
    <source>
        <dbReference type="ARBA" id="ARBA00023136"/>
    </source>
</evidence>
<keyword evidence="7 10" id="KW-0407">Ion channel</keyword>
<evidence type="ECO:0000256" key="1">
    <source>
        <dbReference type="ARBA" id="ARBA00004141"/>
    </source>
</evidence>
<evidence type="ECO:0000313" key="10">
    <source>
        <dbReference type="EMBL" id="MBM7702029.1"/>
    </source>
</evidence>
<keyword evidence="3 8" id="KW-0812">Transmembrane</keyword>
<feature type="domain" description="Potassium channel" evidence="9">
    <location>
        <begin position="124"/>
        <end position="195"/>
    </location>
</feature>
<evidence type="ECO:0000259" key="9">
    <source>
        <dbReference type="Pfam" id="PF07885"/>
    </source>
</evidence>
<dbReference type="Gene3D" id="1.20.120.350">
    <property type="entry name" value="Voltage-gated potassium channels. Chain C"/>
    <property type="match status" value="1"/>
</dbReference>
<evidence type="ECO:0000256" key="4">
    <source>
        <dbReference type="ARBA" id="ARBA00022989"/>
    </source>
</evidence>
<keyword evidence="6 8" id="KW-0472">Membrane</keyword>
<keyword evidence="5" id="KW-0406">Ion transport</keyword>
<evidence type="ECO:0000256" key="5">
    <source>
        <dbReference type="ARBA" id="ARBA00023065"/>
    </source>
</evidence>
<dbReference type="GO" id="GO:0034220">
    <property type="term" value="P:monoatomic ion transmembrane transport"/>
    <property type="evidence" value="ECO:0007669"/>
    <property type="project" value="UniProtKB-KW"/>
</dbReference>
<dbReference type="RefSeq" id="WP_205184227.1">
    <property type="nucleotide sequence ID" value="NZ_JAFBFC010000001.1"/>
</dbReference>